<reference evidence="3 4" key="1">
    <citation type="submission" date="2019-06" db="EMBL/GenBank/DDBJ databases">
        <title>Rhizobium sp. CL12 isolated from roots of soybean.</title>
        <authorList>
            <person name="Wang C."/>
        </authorList>
    </citation>
    <scope>NUCLEOTIDE SEQUENCE [LARGE SCALE GENOMIC DNA]</scope>
    <source>
        <strain evidence="3 4">CL12</strain>
    </source>
</reference>
<evidence type="ECO:0000313" key="4">
    <source>
        <dbReference type="Proteomes" id="UP000316429"/>
    </source>
</evidence>
<feature type="transmembrane region" description="Helical" evidence="1">
    <location>
        <begin position="21"/>
        <end position="39"/>
    </location>
</feature>
<evidence type="ECO:0000259" key="2">
    <source>
        <dbReference type="Pfam" id="PF09851"/>
    </source>
</evidence>
<dbReference type="InterPro" id="IPR018649">
    <property type="entry name" value="SHOCT"/>
</dbReference>
<accession>A0A504UG70</accession>
<feature type="domain" description="SHOCT" evidence="2">
    <location>
        <begin position="61"/>
        <end position="88"/>
    </location>
</feature>
<organism evidence="3 4">
    <name type="scientific">Rhizobium glycinendophyticum</name>
    <dbReference type="NCBI Taxonomy" id="2589807"/>
    <lineage>
        <taxon>Bacteria</taxon>
        <taxon>Pseudomonadati</taxon>
        <taxon>Pseudomonadota</taxon>
        <taxon>Alphaproteobacteria</taxon>
        <taxon>Hyphomicrobiales</taxon>
        <taxon>Rhizobiaceae</taxon>
        <taxon>Rhizobium/Agrobacterium group</taxon>
        <taxon>Rhizobium</taxon>
    </lineage>
</organism>
<name>A0A504UG70_9HYPH</name>
<dbReference type="Proteomes" id="UP000316429">
    <property type="component" value="Unassembled WGS sequence"/>
</dbReference>
<dbReference type="EMBL" id="VFYP01000001">
    <property type="protein sequence ID" value="TPP09785.1"/>
    <property type="molecule type" value="Genomic_DNA"/>
</dbReference>
<dbReference type="Pfam" id="PF09851">
    <property type="entry name" value="SHOCT"/>
    <property type="match status" value="1"/>
</dbReference>
<keyword evidence="1" id="KW-1133">Transmembrane helix</keyword>
<comment type="caution">
    <text evidence="3">The sequence shown here is derived from an EMBL/GenBank/DDBJ whole genome shotgun (WGS) entry which is preliminary data.</text>
</comment>
<proteinExistence type="predicted"/>
<sequence>MVAVTQSGRDWRRKTVGSFSIWHWIVVFLILFLPLYLLFRKPRRKASQDGAAQIGGLSNVEKLEKLAKLKADGEITAAEYDVEKRRILG</sequence>
<gene>
    <name evidence="3" type="ORF">FJQ55_02585</name>
</gene>
<dbReference type="AlphaFoldDB" id="A0A504UG70"/>
<evidence type="ECO:0000256" key="1">
    <source>
        <dbReference type="SAM" id="Phobius"/>
    </source>
</evidence>
<keyword evidence="4" id="KW-1185">Reference proteome</keyword>
<keyword evidence="1" id="KW-0472">Membrane</keyword>
<keyword evidence="1" id="KW-0812">Transmembrane</keyword>
<evidence type="ECO:0000313" key="3">
    <source>
        <dbReference type="EMBL" id="TPP09785.1"/>
    </source>
</evidence>
<protein>
    <recommendedName>
        <fullName evidence="2">SHOCT domain-containing protein</fullName>
    </recommendedName>
</protein>